<dbReference type="KEGG" id="aba:Acid345_3039"/>
<sequence length="480" mass="52511">MKPALLVCLLLCGFVMSAQSPPPIKIGDVTFSGSIRERGEAWDFFDAGTGGNAYGFSGTTIRFGFSQQKTSYDWNVEFLSPILLGLPEQAVQPAPLGQLGLGGSYYAANDKQQNVGFVNLKQAFIRFKSKQDSLRIGRFDFNDGTEVAPADPTLAALKSDRISQRLIGVFGFSDVLRSFDGVQLSSNRGPWNITALGVIPTRGVFQVDAWGWVKTPFVYGAVTRQANLGRKTKADWRIFGLYYNDDRPIVKTDNRSTALRASDLGGINLGTFGGHFLSATPSESGTYDFLAWGAAQFGTWGQLDHRAAAASIEGGWQPTLWKPARPWFRTGYDWTSGDADAKDGTHGTFFSVLPTPRIYARFPFFNAMNNRDIFGEIVFRPGPAVTTRTDIHSLWLSSSHDLWYSGGGAFQPWTFGYAGRPANGSTSLATLYDTSIDIKATSALNFGFYFGYAVGGDVIKKIFTTNANGALGFMEVTYKF</sequence>
<dbReference type="AlphaFoldDB" id="Q1IM60"/>
<dbReference type="eggNOG" id="ENOG502ZBS4">
    <property type="taxonomic scope" value="Bacteria"/>
</dbReference>
<evidence type="ECO:0000256" key="1">
    <source>
        <dbReference type="SAM" id="SignalP"/>
    </source>
</evidence>
<dbReference type="InterPro" id="IPR025388">
    <property type="entry name" value="Alginate_export_dom"/>
</dbReference>
<dbReference type="OrthoDB" id="9806824at2"/>
<dbReference type="STRING" id="204669.Acid345_3039"/>
<keyword evidence="1" id="KW-0732">Signal</keyword>
<accession>Q1IM60</accession>
<organism evidence="3 4">
    <name type="scientific">Koribacter versatilis (strain Ellin345)</name>
    <dbReference type="NCBI Taxonomy" id="204669"/>
    <lineage>
        <taxon>Bacteria</taxon>
        <taxon>Pseudomonadati</taxon>
        <taxon>Acidobacteriota</taxon>
        <taxon>Terriglobia</taxon>
        <taxon>Terriglobales</taxon>
        <taxon>Candidatus Korobacteraceae</taxon>
        <taxon>Candidatus Korobacter</taxon>
    </lineage>
</organism>
<dbReference type="Pfam" id="PF13372">
    <property type="entry name" value="Alginate_exp"/>
    <property type="match status" value="1"/>
</dbReference>
<protein>
    <recommendedName>
        <fullName evidence="2">Alginate export domain-containing protein</fullName>
    </recommendedName>
</protein>
<proteinExistence type="predicted"/>
<dbReference type="EnsemblBacteria" id="ABF42040">
    <property type="protein sequence ID" value="ABF42040"/>
    <property type="gene ID" value="Acid345_3039"/>
</dbReference>
<keyword evidence="4" id="KW-1185">Reference proteome</keyword>
<feature type="signal peptide" evidence="1">
    <location>
        <begin position="1"/>
        <end position="20"/>
    </location>
</feature>
<dbReference type="RefSeq" id="WP_011523841.1">
    <property type="nucleotide sequence ID" value="NC_008009.1"/>
</dbReference>
<dbReference type="HOGENOM" id="CLU_568347_0_0_0"/>
<name>Q1IM60_KORVE</name>
<feature type="domain" description="Alginate export" evidence="2">
    <location>
        <begin position="111"/>
        <end position="461"/>
    </location>
</feature>
<evidence type="ECO:0000313" key="3">
    <source>
        <dbReference type="EMBL" id="ABF42040.1"/>
    </source>
</evidence>
<feature type="chain" id="PRO_5004191425" description="Alginate export domain-containing protein" evidence="1">
    <location>
        <begin position="21"/>
        <end position="480"/>
    </location>
</feature>
<evidence type="ECO:0000313" key="4">
    <source>
        <dbReference type="Proteomes" id="UP000002432"/>
    </source>
</evidence>
<evidence type="ECO:0000259" key="2">
    <source>
        <dbReference type="Pfam" id="PF13372"/>
    </source>
</evidence>
<dbReference type="EMBL" id="CP000360">
    <property type="protein sequence ID" value="ABF42040.1"/>
    <property type="molecule type" value="Genomic_DNA"/>
</dbReference>
<gene>
    <name evidence="3" type="ordered locus">Acid345_3039</name>
</gene>
<dbReference type="Proteomes" id="UP000002432">
    <property type="component" value="Chromosome"/>
</dbReference>
<reference evidence="3 4" key="1">
    <citation type="journal article" date="2009" name="Appl. Environ. Microbiol.">
        <title>Three genomes from the phylum Acidobacteria provide insight into the lifestyles of these microorganisms in soils.</title>
        <authorList>
            <person name="Ward N.L."/>
            <person name="Challacombe J.F."/>
            <person name="Janssen P.H."/>
            <person name="Henrissat B."/>
            <person name="Coutinho P.M."/>
            <person name="Wu M."/>
            <person name="Xie G."/>
            <person name="Haft D.H."/>
            <person name="Sait M."/>
            <person name="Badger J."/>
            <person name="Barabote R.D."/>
            <person name="Bradley B."/>
            <person name="Brettin T.S."/>
            <person name="Brinkac L.M."/>
            <person name="Bruce D."/>
            <person name="Creasy T."/>
            <person name="Daugherty S.C."/>
            <person name="Davidsen T.M."/>
            <person name="DeBoy R.T."/>
            <person name="Detter J.C."/>
            <person name="Dodson R.J."/>
            <person name="Durkin A.S."/>
            <person name="Ganapathy A."/>
            <person name="Gwinn-Giglio M."/>
            <person name="Han C.S."/>
            <person name="Khouri H."/>
            <person name="Kiss H."/>
            <person name="Kothari S.P."/>
            <person name="Madupu R."/>
            <person name="Nelson K.E."/>
            <person name="Nelson W.C."/>
            <person name="Paulsen I."/>
            <person name="Penn K."/>
            <person name="Ren Q."/>
            <person name="Rosovitz M.J."/>
            <person name="Selengut J.D."/>
            <person name="Shrivastava S."/>
            <person name="Sullivan S.A."/>
            <person name="Tapia R."/>
            <person name="Thompson L.S."/>
            <person name="Watkins K.L."/>
            <person name="Yang Q."/>
            <person name="Yu C."/>
            <person name="Zafar N."/>
            <person name="Zhou L."/>
            <person name="Kuske C.R."/>
        </authorList>
    </citation>
    <scope>NUCLEOTIDE SEQUENCE [LARGE SCALE GENOMIC DNA]</scope>
    <source>
        <strain evidence="3 4">Ellin345</strain>
    </source>
</reference>